<dbReference type="AlphaFoldDB" id="A0A642PYQ1"/>
<evidence type="ECO:0000313" key="2">
    <source>
        <dbReference type="Proteomes" id="UP000448877"/>
    </source>
</evidence>
<protein>
    <submittedName>
        <fullName evidence="1">Uncharacterized protein</fullName>
    </submittedName>
</protein>
<organism evidence="1 2">
    <name type="scientific">Bacteroides cellulosilyticus</name>
    <dbReference type="NCBI Taxonomy" id="246787"/>
    <lineage>
        <taxon>Bacteria</taxon>
        <taxon>Pseudomonadati</taxon>
        <taxon>Bacteroidota</taxon>
        <taxon>Bacteroidia</taxon>
        <taxon>Bacteroidales</taxon>
        <taxon>Bacteroidaceae</taxon>
        <taxon>Bacteroides</taxon>
    </lineage>
</organism>
<evidence type="ECO:0000313" key="1">
    <source>
        <dbReference type="EMBL" id="KAA5418163.1"/>
    </source>
</evidence>
<dbReference type="EMBL" id="VVYV01000018">
    <property type="protein sequence ID" value="KAA5418163.1"/>
    <property type="molecule type" value="Genomic_DNA"/>
</dbReference>
<dbReference type="Proteomes" id="UP000448877">
    <property type="component" value="Unassembled WGS sequence"/>
</dbReference>
<gene>
    <name evidence="1" type="ORF">F2Y81_11995</name>
</gene>
<sequence>MCVLFLSACPERKRYQKERDPGYVSGATPTLSFADGARTRFAQTDRPLPAPDSAYAYAPVPMPEGCAVECCAMAMVMCWRY</sequence>
<dbReference type="RefSeq" id="WP_131797184.1">
    <property type="nucleotide sequence ID" value="NZ_JBDMOC010000005.1"/>
</dbReference>
<reference evidence="1 2" key="1">
    <citation type="journal article" date="2019" name="Nat. Med.">
        <title>A library of human gut bacterial isolates paired with longitudinal multiomics data enables mechanistic microbiome research.</title>
        <authorList>
            <person name="Poyet M."/>
            <person name="Groussin M."/>
            <person name="Gibbons S.M."/>
            <person name="Avila-Pacheco J."/>
            <person name="Jiang X."/>
            <person name="Kearney S.M."/>
            <person name="Perrotta A.R."/>
            <person name="Berdy B."/>
            <person name="Zhao S."/>
            <person name="Lieberman T.D."/>
            <person name="Swanson P.K."/>
            <person name="Smith M."/>
            <person name="Roesemann S."/>
            <person name="Alexander J.E."/>
            <person name="Rich S.A."/>
            <person name="Livny J."/>
            <person name="Vlamakis H."/>
            <person name="Clish C."/>
            <person name="Bullock K."/>
            <person name="Deik A."/>
            <person name="Scott J."/>
            <person name="Pierce K.A."/>
            <person name="Xavier R.J."/>
            <person name="Alm E.J."/>
        </authorList>
    </citation>
    <scope>NUCLEOTIDE SEQUENCE [LARGE SCALE GENOMIC DNA]</scope>
    <source>
        <strain evidence="1 2">BIOML-A6</strain>
    </source>
</reference>
<proteinExistence type="predicted"/>
<accession>A0A642PYQ1</accession>
<name>A0A642PYQ1_9BACE</name>
<comment type="caution">
    <text evidence="1">The sequence shown here is derived from an EMBL/GenBank/DDBJ whole genome shotgun (WGS) entry which is preliminary data.</text>
</comment>